<comment type="caution">
    <text evidence="1">The sequence shown here is derived from an EMBL/GenBank/DDBJ whole genome shotgun (WGS) entry which is preliminary data.</text>
</comment>
<name>X1G680_9ZZZZ</name>
<organism evidence="1">
    <name type="scientific">marine sediment metagenome</name>
    <dbReference type="NCBI Taxonomy" id="412755"/>
    <lineage>
        <taxon>unclassified sequences</taxon>
        <taxon>metagenomes</taxon>
        <taxon>ecological metagenomes</taxon>
    </lineage>
</organism>
<accession>X1G680</accession>
<reference evidence="1" key="1">
    <citation type="journal article" date="2014" name="Front. Microbiol.">
        <title>High frequency of phylogenetically diverse reductive dehalogenase-homologous genes in deep subseafloor sedimentary metagenomes.</title>
        <authorList>
            <person name="Kawai M."/>
            <person name="Futagami T."/>
            <person name="Toyoda A."/>
            <person name="Takaki Y."/>
            <person name="Nishi S."/>
            <person name="Hori S."/>
            <person name="Arai W."/>
            <person name="Tsubouchi T."/>
            <person name="Morono Y."/>
            <person name="Uchiyama I."/>
            <person name="Ito T."/>
            <person name="Fujiyama A."/>
            <person name="Inagaki F."/>
            <person name="Takami H."/>
        </authorList>
    </citation>
    <scope>NUCLEOTIDE SEQUENCE</scope>
    <source>
        <strain evidence="1">Expedition CK06-06</strain>
    </source>
</reference>
<sequence length="47" mass="5227">QEQKQSRTIGERVGSLESQLRAGSALAVSLSRQQLKQQKAMTTKQIK</sequence>
<dbReference type="AlphaFoldDB" id="X1G680"/>
<feature type="non-terminal residue" evidence="1">
    <location>
        <position position="1"/>
    </location>
</feature>
<protein>
    <submittedName>
        <fullName evidence="1">Uncharacterized protein</fullName>
    </submittedName>
</protein>
<proteinExistence type="predicted"/>
<dbReference type="EMBL" id="BARU01008120">
    <property type="protein sequence ID" value="GAH37044.1"/>
    <property type="molecule type" value="Genomic_DNA"/>
</dbReference>
<gene>
    <name evidence="1" type="ORF">S03H2_15947</name>
</gene>
<evidence type="ECO:0000313" key="1">
    <source>
        <dbReference type="EMBL" id="GAH37044.1"/>
    </source>
</evidence>